<keyword evidence="3" id="KW-1185">Reference proteome</keyword>
<feature type="compositionally biased region" description="Low complexity" evidence="1">
    <location>
        <begin position="10"/>
        <end position="25"/>
    </location>
</feature>
<feature type="compositionally biased region" description="Gly residues" evidence="1">
    <location>
        <begin position="270"/>
        <end position="281"/>
    </location>
</feature>
<feature type="region of interest" description="Disordered" evidence="1">
    <location>
        <begin position="472"/>
        <end position="533"/>
    </location>
</feature>
<feature type="region of interest" description="Disordered" evidence="1">
    <location>
        <begin position="1"/>
        <end position="103"/>
    </location>
</feature>
<sequence>MTLHHPQARSPSSFAFPSPSLSTSARSPARDPAHPRGAPSLGAAFQYPVRGDSLQQHGAQHATQASTSSSSTTSSSSNFRSPSTARSAVSSTYTSFTSDSYDHDDACDDGYSDAGSVLDSLYRDFSSARLDDSPPRFHKHTPSSDSTMQLRERTRYRSSASFAPGAVAAPSSAPPGEPPHHHQLEGAFGHLSLAPSSAAGPDSHMDLLAALAATSSALDRCFCGAEPEEDSIYCSRACAQADALNALCGTSSSAEDAASSSDAASLRSGSSGGSGESGGGIDSHYRRVRREEERRAKERERAQRKEDKARKARALEERERVQAGERQSAAGSLRRSNGDVGSSRSSSHESFAPPPRTSSRRTPSLSSSVSSLASSAAPSPISPAFPHHAAFPPHRASSSSSSPFIVEPPTPSTYSFHDAPLGPVAEEELLARPCTPNPRAHHQSSGAHSPASPAHLDASDIYSSYLLTTPQAGDKLRTPTQLPHTYYSGSGSGSGSGCNSTPRAAFPHTPGGPDDLDNSPTQRGSSTGAGAAGTAGVGLRMLELCDSDDEYDEDEVAPLRVGHRRAAPLGGGHTKGKLSFDDVVGILSG</sequence>
<evidence type="ECO:0000313" key="2">
    <source>
        <dbReference type="EMBL" id="KPV73228.1"/>
    </source>
</evidence>
<dbReference type="AlphaFoldDB" id="A0A0P9IUR5"/>
<feature type="compositionally biased region" description="Low complexity" evidence="1">
    <location>
        <begin position="360"/>
        <end position="405"/>
    </location>
</feature>
<dbReference type="EMBL" id="KQ474083">
    <property type="protein sequence ID" value="KPV73228.1"/>
    <property type="molecule type" value="Genomic_DNA"/>
</dbReference>
<feature type="region of interest" description="Disordered" evidence="1">
    <location>
        <begin position="129"/>
        <end position="184"/>
    </location>
</feature>
<dbReference type="GeneID" id="28978058"/>
<evidence type="ECO:0008006" key="4">
    <source>
        <dbReference type="Google" id="ProtNLM"/>
    </source>
</evidence>
<gene>
    <name evidence="2" type="ORF">RHOBADRAFT_55004</name>
</gene>
<feature type="compositionally biased region" description="Low complexity" evidence="1">
    <location>
        <begin position="334"/>
        <end position="351"/>
    </location>
</feature>
<reference evidence="2 3" key="1">
    <citation type="journal article" date="2015" name="Front. Microbiol.">
        <title>Genome sequence of the plant growth promoting endophytic yeast Rhodotorula graminis WP1.</title>
        <authorList>
            <person name="Firrincieli A."/>
            <person name="Otillar R."/>
            <person name="Salamov A."/>
            <person name="Schmutz J."/>
            <person name="Khan Z."/>
            <person name="Redman R.S."/>
            <person name="Fleck N.D."/>
            <person name="Lindquist E."/>
            <person name="Grigoriev I.V."/>
            <person name="Doty S.L."/>
        </authorList>
    </citation>
    <scope>NUCLEOTIDE SEQUENCE [LARGE SCALE GENOMIC DNA]</scope>
    <source>
        <strain evidence="2 3">WP1</strain>
    </source>
</reference>
<feature type="compositionally biased region" description="Low complexity" evidence="1">
    <location>
        <begin position="62"/>
        <end position="99"/>
    </location>
</feature>
<proteinExistence type="predicted"/>
<feature type="compositionally biased region" description="Basic and acidic residues" evidence="1">
    <location>
        <begin position="283"/>
        <end position="323"/>
    </location>
</feature>
<feature type="region of interest" description="Disordered" evidence="1">
    <location>
        <begin position="253"/>
        <end position="455"/>
    </location>
</feature>
<dbReference type="Proteomes" id="UP000053890">
    <property type="component" value="Unassembled WGS sequence"/>
</dbReference>
<feature type="compositionally biased region" description="Low complexity" evidence="1">
    <location>
        <begin position="253"/>
        <end position="269"/>
    </location>
</feature>
<dbReference type="OrthoDB" id="2529235at2759"/>
<name>A0A0P9IUR5_RHOGW</name>
<dbReference type="RefSeq" id="XP_018269277.1">
    <property type="nucleotide sequence ID" value="XM_018417610.1"/>
</dbReference>
<evidence type="ECO:0000256" key="1">
    <source>
        <dbReference type="SAM" id="MobiDB-lite"/>
    </source>
</evidence>
<feature type="compositionally biased region" description="Low complexity" evidence="1">
    <location>
        <begin position="158"/>
        <end position="171"/>
    </location>
</feature>
<dbReference type="OMA" id="PNANDIY"/>
<feature type="compositionally biased region" description="Low complexity" evidence="1">
    <location>
        <begin position="443"/>
        <end position="455"/>
    </location>
</feature>
<accession>A0A0P9IUR5</accession>
<organism evidence="2 3">
    <name type="scientific">Rhodotorula graminis (strain WP1)</name>
    <dbReference type="NCBI Taxonomy" id="578459"/>
    <lineage>
        <taxon>Eukaryota</taxon>
        <taxon>Fungi</taxon>
        <taxon>Dikarya</taxon>
        <taxon>Basidiomycota</taxon>
        <taxon>Pucciniomycotina</taxon>
        <taxon>Microbotryomycetes</taxon>
        <taxon>Sporidiobolales</taxon>
        <taxon>Sporidiobolaceae</taxon>
        <taxon>Rhodotorula</taxon>
    </lineage>
</organism>
<evidence type="ECO:0000313" key="3">
    <source>
        <dbReference type="Proteomes" id="UP000053890"/>
    </source>
</evidence>
<protein>
    <recommendedName>
        <fullName evidence="4">Proteophosphoglycan ppg4</fullName>
    </recommendedName>
</protein>